<keyword evidence="4 5" id="KW-0472">Membrane</keyword>
<dbReference type="GO" id="GO:0016020">
    <property type="term" value="C:membrane"/>
    <property type="evidence" value="ECO:0007669"/>
    <property type="project" value="UniProtKB-SubCell"/>
</dbReference>
<feature type="transmembrane region" description="Helical" evidence="5">
    <location>
        <begin position="12"/>
        <end position="30"/>
    </location>
</feature>
<feature type="domain" description="Methylamine utilisation protein MauE" evidence="6">
    <location>
        <begin position="11"/>
        <end position="137"/>
    </location>
</feature>
<feature type="transmembrane region" description="Helical" evidence="5">
    <location>
        <begin position="122"/>
        <end position="139"/>
    </location>
</feature>
<dbReference type="InterPro" id="IPR009908">
    <property type="entry name" value="Methylamine_util_MauE"/>
</dbReference>
<evidence type="ECO:0000313" key="8">
    <source>
        <dbReference type="Proteomes" id="UP000502928"/>
    </source>
</evidence>
<evidence type="ECO:0000256" key="2">
    <source>
        <dbReference type="ARBA" id="ARBA00022692"/>
    </source>
</evidence>
<evidence type="ECO:0000256" key="4">
    <source>
        <dbReference type="ARBA" id="ARBA00023136"/>
    </source>
</evidence>
<gene>
    <name evidence="7" type="ORF">GVT53_10695</name>
</gene>
<organism evidence="7 8">
    <name type="scientific">Flagellimonas oceani</name>
    <dbReference type="NCBI Taxonomy" id="2698672"/>
    <lineage>
        <taxon>Bacteria</taxon>
        <taxon>Pseudomonadati</taxon>
        <taxon>Bacteroidota</taxon>
        <taxon>Flavobacteriia</taxon>
        <taxon>Flavobacteriales</taxon>
        <taxon>Flavobacteriaceae</taxon>
        <taxon>Flagellimonas</taxon>
    </lineage>
</organism>
<keyword evidence="2 5" id="KW-0812">Transmembrane</keyword>
<sequence>MYNTRDIKLKDIIIEVICLLHAILFVYAATSKLMDFQQFKEQLGQSDMVLGNENWVAWLVPVLELVLGIFLLMRPYRLFALYGSLALMTLFSAYIIVVLNFSNHIPCSCGGIISTMGWETHLVFNACWMALTLTGIALMENKGK</sequence>
<reference evidence="7 8" key="1">
    <citation type="submission" date="2020-02" db="EMBL/GenBank/DDBJ databases">
        <title>Complete genome of Muricauda sp. 501str8.</title>
        <authorList>
            <person name="Dong B."/>
            <person name="Zhu S."/>
            <person name="Yang J."/>
            <person name="Chen J."/>
        </authorList>
    </citation>
    <scope>NUCLEOTIDE SEQUENCE [LARGE SCALE GENOMIC DNA]</scope>
    <source>
        <strain evidence="7 8">501str8</strain>
    </source>
</reference>
<dbReference type="Pfam" id="PF07291">
    <property type="entry name" value="MauE"/>
    <property type="match status" value="1"/>
</dbReference>
<protein>
    <submittedName>
        <fullName evidence="7">DoxX family membrane protein</fullName>
    </submittedName>
</protein>
<proteinExistence type="predicted"/>
<evidence type="ECO:0000313" key="7">
    <source>
        <dbReference type="EMBL" id="QII45129.1"/>
    </source>
</evidence>
<comment type="subcellular location">
    <subcellularLocation>
        <location evidence="1">Membrane</location>
        <topology evidence="1">Multi-pass membrane protein</topology>
    </subcellularLocation>
</comment>
<dbReference type="UniPathway" id="UPA00895"/>
<dbReference type="RefSeq" id="WP_166248622.1">
    <property type="nucleotide sequence ID" value="NZ_CP049616.1"/>
</dbReference>
<dbReference type="AlphaFoldDB" id="A0A6G7J3F8"/>
<accession>A0A6G7J3F8</accession>
<evidence type="ECO:0000256" key="1">
    <source>
        <dbReference type="ARBA" id="ARBA00004141"/>
    </source>
</evidence>
<feature type="transmembrane region" description="Helical" evidence="5">
    <location>
        <begin position="55"/>
        <end position="72"/>
    </location>
</feature>
<dbReference type="Proteomes" id="UP000502928">
    <property type="component" value="Chromosome"/>
</dbReference>
<keyword evidence="3 5" id="KW-1133">Transmembrane helix</keyword>
<dbReference type="KEGG" id="mut:GVT53_10695"/>
<dbReference type="EMBL" id="CP049616">
    <property type="protein sequence ID" value="QII45129.1"/>
    <property type="molecule type" value="Genomic_DNA"/>
</dbReference>
<name>A0A6G7J3F8_9FLAO</name>
<keyword evidence="8" id="KW-1185">Reference proteome</keyword>
<evidence type="ECO:0000256" key="3">
    <source>
        <dbReference type="ARBA" id="ARBA00022989"/>
    </source>
</evidence>
<dbReference type="GO" id="GO:0030416">
    <property type="term" value="P:methylamine metabolic process"/>
    <property type="evidence" value="ECO:0007669"/>
    <property type="project" value="InterPro"/>
</dbReference>
<feature type="transmembrane region" description="Helical" evidence="5">
    <location>
        <begin position="79"/>
        <end position="102"/>
    </location>
</feature>
<evidence type="ECO:0000256" key="5">
    <source>
        <dbReference type="SAM" id="Phobius"/>
    </source>
</evidence>
<evidence type="ECO:0000259" key="6">
    <source>
        <dbReference type="Pfam" id="PF07291"/>
    </source>
</evidence>